<feature type="compositionally biased region" description="Basic and acidic residues" evidence="2">
    <location>
        <begin position="1165"/>
        <end position="1175"/>
    </location>
</feature>
<feature type="region of interest" description="Disordered" evidence="2">
    <location>
        <begin position="538"/>
        <end position="599"/>
    </location>
</feature>
<feature type="region of interest" description="Disordered" evidence="2">
    <location>
        <begin position="665"/>
        <end position="815"/>
    </location>
</feature>
<feature type="compositionally biased region" description="Low complexity" evidence="2">
    <location>
        <begin position="699"/>
        <end position="717"/>
    </location>
</feature>
<feature type="region of interest" description="Disordered" evidence="2">
    <location>
        <begin position="1375"/>
        <end position="1396"/>
    </location>
</feature>
<name>A0A182NN99_9DIPT</name>
<feature type="compositionally biased region" description="Gly residues" evidence="2">
    <location>
        <begin position="1439"/>
        <end position="1449"/>
    </location>
</feature>
<organism evidence="3 4">
    <name type="scientific">Anopheles dirus</name>
    <dbReference type="NCBI Taxonomy" id="7168"/>
    <lineage>
        <taxon>Eukaryota</taxon>
        <taxon>Metazoa</taxon>
        <taxon>Ecdysozoa</taxon>
        <taxon>Arthropoda</taxon>
        <taxon>Hexapoda</taxon>
        <taxon>Insecta</taxon>
        <taxon>Pterygota</taxon>
        <taxon>Neoptera</taxon>
        <taxon>Endopterygota</taxon>
        <taxon>Diptera</taxon>
        <taxon>Nematocera</taxon>
        <taxon>Culicoidea</taxon>
        <taxon>Culicidae</taxon>
        <taxon>Anophelinae</taxon>
        <taxon>Anopheles</taxon>
    </lineage>
</organism>
<feature type="compositionally biased region" description="Low complexity" evidence="2">
    <location>
        <begin position="767"/>
        <end position="778"/>
    </location>
</feature>
<dbReference type="EnsemblMetazoa" id="ADIR009134-RA">
    <property type="protein sequence ID" value="ADIR009134-PA"/>
    <property type="gene ID" value="ADIR009134"/>
</dbReference>
<feature type="region of interest" description="Disordered" evidence="2">
    <location>
        <begin position="1240"/>
        <end position="1335"/>
    </location>
</feature>
<proteinExistence type="inferred from homology"/>
<keyword evidence="4" id="KW-1185">Reference proteome</keyword>
<reference evidence="3" key="2">
    <citation type="submission" date="2020-05" db="UniProtKB">
        <authorList>
            <consortium name="EnsemblMetazoa"/>
        </authorList>
    </citation>
    <scope>IDENTIFICATION</scope>
    <source>
        <strain evidence="3">WRAIR2</strain>
    </source>
</reference>
<feature type="compositionally biased region" description="Low complexity" evidence="2">
    <location>
        <begin position="555"/>
        <end position="570"/>
    </location>
</feature>
<protein>
    <recommendedName>
        <fullName evidence="5">SANT domain-containing protein</fullName>
    </recommendedName>
</protein>
<evidence type="ECO:0008006" key="5">
    <source>
        <dbReference type="Google" id="ProtNLM"/>
    </source>
</evidence>
<evidence type="ECO:0000256" key="1">
    <source>
        <dbReference type="ARBA" id="ARBA00010097"/>
    </source>
</evidence>
<feature type="region of interest" description="Disordered" evidence="2">
    <location>
        <begin position="191"/>
        <end position="312"/>
    </location>
</feature>
<dbReference type="Proteomes" id="UP000075884">
    <property type="component" value="Unassembled WGS sequence"/>
</dbReference>
<evidence type="ECO:0000313" key="3">
    <source>
        <dbReference type="EnsemblMetazoa" id="ADIR009134-PA"/>
    </source>
</evidence>
<feature type="compositionally biased region" description="Low complexity" evidence="2">
    <location>
        <begin position="191"/>
        <end position="206"/>
    </location>
</feature>
<feature type="compositionally biased region" description="Polar residues" evidence="2">
    <location>
        <begin position="286"/>
        <end position="298"/>
    </location>
</feature>
<dbReference type="VEuPathDB" id="VectorBase:ADIR009134"/>
<dbReference type="GO" id="GO:0006357">
    <property type="term" value="P:regulation of transcription by RNA polymerase II"/>
    <property type="evidence" value="ECO:0007669"/>
    <property type="project" value="TreeGrafter"/>
</dbReference>
<feature type="region of interest" description="Disordered" evidence="2">
    <location>
        <begin position="1439"/>
        <end position="1463"/>
    </location>
</feature>
<feature type="region of interest" description="Disordered" evidence="2">
    <location>
        <begin position="72"/>
        <end position="119"/>
    </location>
</feature>
<dbReference type="PANTHER" id="PTHR13992:SF39">
    <property type="entry name" value="SMRTER, ISOFORM G"/>
    <property type="match status" value="1"/>
</dbReference>
<dbReference type="GO" id="GO:0000785">
    <property type="term" value="C:chromatin"/>
    <property type="evidence" value="ECO:0007669"/>
    <property type="project" value="TreeGrafter"/>
</dbReference>
<feature type="compositionally biased region" description="Pro residues" evidence="2">
    <location>
        <begin position="261"/>
        <end position="272"/>
    </location>
</feature>
<feature type="region of interest" description="Disordered" evidence="2">
    <location>
        <begin position="855"/>
        <end position="932"/>
    </location>
</feature>
<feature type="compositionally biased region" description="Polar residues" evidence="2">
    <location>
        <begin position="1267"/>
        <end position="1288"/>
    </location>
</feature>
<feature type="compositionally biased region" description="Polar residues" evidence="2">
    <location>
        <begin position="99"/>
        <end position="111"/>
    </location>
</feature>
<accession>A0A182NN99</accession>
<feature type="compositionally biased region" description="Polar residues" evidence="2">
    <location>
        <begin position="246"/>
        <end position="255"/>
    </location>
</feature>
<evidence type="ECO:0000256" key="2">
    <source>
        <dbReference type="SAM" id="MobiDB-lite"/>
    </source>
</evidence>
<dbReference type="STRING" id="7168.A0A182NN99"/>
<dbReference type="PANTHER" id="PTHR13992">
    <property type="entry name" value="NUCLEAR RECEPTOR CO-REPRESSOR RELATED NCOR"/>
    <property type="match status" value="1"/>
</dbReference>
<feature type="region of interest" description="Disordered" evidence="2">
    <location>
        <begin position="1150"/>
        <end position="1220"/>
    </location>
</feature>
<dbReference type="InterPro" id="IPR051571">
    <property type="entry name" value="N-CoR_corepressor"/>
</dbReference>
<sequence>MGPHLLGSSSLTDDEVGRLKKLLQEHGPKWNQFAESLSKPALALKSCYFHYQKKYGLDVALNEYYKLHPSEDRRSAMTDGDESDLSAGCSSSDERDGSSDTTASAESPTSGNAGGNSVGIGNVPAVVKNTGSSVKDGAAVSEDVSLSKLEESGRIMLGGSLALSTVGNSANTSISGSETAISLAPPPKAITTITGSSSSTSSGSSGVAYEDDRLLPPGQPQPRKPLRHTEEYDSSATETADEENESSPANRQSPKVSMHHPPVPHAHYPPPLHHGAGLSMMHNAIPGNQQQSNGSRSNAIGGGSGGELSSPQNVRDVMLNVIERSLKSNSLVTASKPPPPGLRDLQFGPNVNAPVSSGQQIQPALGSVPAISTTGANASSSSTSTMVRDYRDGTKVVLNPAGGISQVIGPGVGPVVSSSSPAQQPGQHSMPTSATLGMTMVNSHGQIMTSSGQTSHSAIPPPLVGSHMHNHPLVGQIPATITPITHSIHLGSSSGMNSSIGRAANDEPQTLDLSIKKPPRADTITSVSATTTKLIEISNNTSSDGGGNFPPPPAHSHSNSNHLGAAPAGSNGSGGGSANNSVNKFHLGHPGPPNSLGASVTVYRTDGSFSGPNIPPSSVGAGGATYVSYHPSVAPDAMGRPLTKSPSGVGTTTYLTLPLGTGSVQGGLSMQVPPGSGRQSALSSLTPPPPLSGSGGPKGKLTPKLSPKMTSGSSSSGGPKGGSITHGTPVNVNQQQQQQSQTQLIIQGQPPSGATLSPRQGVIQRHNTSVNNNNSSGAGNVGGNSGNTGSGTGGMVAGGGGASSKPPSPAPTRYQLQPPPHPHHYLQDAFTSFVDLAVQQPPMTVPHKDDPKRAIIDQQHHPPPTASSGLSIVGSSSSVHHHDMRYQHPGMIPFHHQHPQHQQIKSHSQSQQQPLPLTQTSSQQQQQHAQQLSQEQSNHWALLQCINEMCTRIIIGIGIGGMNRISANVRSLSVVLWLNVRNVKEIVSVNAIIVNANGNANVIVNANEIANGTATENVNVNENVNGIIVSVVRWSVSSSNASICIVTVSENGLIVIRSLKNGVGSSTMMASCQIDEIDTVHPLHNRRDGGGISGNSQSGVKNITLGELTESIIAKDYSPNPNPFLQLRPPMIPYGAAAAGTAGAEAILAADQWKHRRPTTVTTPGKEDQRSHDAQKGPGRLTPEDRHIIRLAQSPGPRIGGSGGAGAGGQGAPHAGGGGRDNFVIDFYVKNRIVEAMRTEDEKRASDASMVVVVDGGVPGGNRNTERQQQSSPRSFQNISPHHTQTSMSHHHAKEVALLDRSGTPASGASEGPHQSHHATVDEQKQQHQQHSTASALLTTSSPTVVHSTYHQQPITTFNTPPTYAYPFSALTVASGAPPTSSSSGHPPSSTSSSTTAITASMVTGGSSSGSGIKSIGTGMILAGTGPTVAGGLGGNSSIGVSSAGGGNGPALTDDRHIAPALEPKPLLSAQYEALSDED</sequence>
<feature type="compositionally biased region" description="Low complexity" evidence="2">
    <location>
        <begin position="734"/>
        <end position="749"/>
    </location>
</feature>
<feature type="compositionally biased region" description="Gly residues" evidence="2">
    <location>
        <begin position="1198"/>
        <end position="1220"/>
    </location>
</feature>
<reference evidence="4" key="1">
    <citation type="submission" date="2013-03" db="EMBL/GenBank/DDBJ databases">
        <title>The Genome Sequence of Anopheles dirus WRAIR2.</title>
        <authorList>
            <consortium name="The Broad Institute Genomics Platform"/>
            <person name="Neafsey D.E."/>
            <person name="Walton C."/>
            <person name="Walker B."/>
            <person name="Young S.K."/>
            <person name="Zeng Q."/>
            <person name="Gargeya S."/>
            <person name="Fitzgerald M."/>
            <person name="Haas B."/>
            <person name="Abouelleil A."/>
            <person name="Allen A.W."/>
            <person name="Alvarado L."/>
            <person name="Arachchi H.M."/>
            <person name="Berlin A.M."/>
            <person name="Chapman S.B."/>
            <person name="Gainer-Dewar J."/>
            <person name="Goldberg J."/>
            <person name="Griggs A."/>
            <person name="Gujja S."/>
            <person name="Hansen M."/>
            <person name="Howarth C."/>
            <person name="Imamovic A."/>
            <person name="Ireland A."/>
            <person name="Larimer J."/>
            <person name="McCowan C."/>
            <person name="Murphy C."/>
            <person name="Pearson M."/>
            <person name="Poon T.W."/>
            <person name="Priest M."/>
            <person name="Roberts A."/>
            <person name="Saif S."/>
            <person name="Shea T."/>
            <person name="Sisk P."/>
            <person name="Sykes S."/>
            <person name="Wortman J."/>
            <person name="Nusbaum C."/>
            <person name="Birren B."/>
        </authorList>
    </citation>
    <scope>NUCLEOTIDE SEQUENCE [LARGE SCALE GENOMIC DNA]</scope>
    <source>
        <strain evidence="4">WRAIR2</strain>
    </source>
</reference>
<feature type="compositionally biased region" description="Low complexity" evidence="2">
    <location>
        <begin position="900"/>
        <end position="932"/>
    </location>
</feature>
<feature type="compositionally biased region" description="Low complexity" evidence="2">
    <location>
        <begin position="867"/>
        <end position="878"/>
    </location>
</feature>
<comment type="similarity">
    <text evidence="1">Belongs to the N-CoR nuclear receptor corepressors family.</text>
</comment>
<evidence type="ECO:0000313" key="4">
    <source>
        <dbReference type="Proteomes" id="UP000075884"/>
    </source>
</evidence>
<feature type="compositionally biased region" description="Gly residues" evidence="2">
    <location>
        <begin position="779"/>
        <end position="802"/>
    </location>
</feature>